<evidence type="ECO:0000259" key="8">
    <source>
        <dbReference type="Pfam" id="PF01529"/>
    </source>
</evidence>
<keyword evidence="10" id="KW-1185">Reference proteome</keyword>
<dbReference type="PANTHER" id="PTHR12246">
    <property type="entry name" value="PALMITOYLTRANSFERASE ZDHHC16"/>
    <property type="match status" value="1"/>
</dbReference>
<evidence type="ECO:0000313" key="9">
    <source>
        <dbReference type="EMBL" id="OHT03257.1"/>
    </source>
</evidence>
<dbReference type="Pfam" id="PF01529">
    <property type="entry name" value="DHHC"/>
    <property type="match status" value="1"/>
</dbReference>
<feature type="transmembrane region" description="Helical" evidence="7">
    <location>
        <begin position="169"/>
        <end position="189"/>
    </location>
</feature>
<reference evidence="9" key="1">
    <citation type="submission" date="2016-10" db="EMBL/GenBank/DDBJ databases">
        <authorList>
            <person name="Benchimol M."/>
            <person name="Almeida L.G."/>
            <person name="Vasconcelos A.T."/>
            <person name="Perreira-Neves A."/>
            <person name="Rosa I.A."/>
            <person name="Tasca T."/>
            <person name="Bogo M.R."/>
            <person name="de Souza W."/>
        </authorList>
    </citation>
    <scope>NUCLEOTIDE SEQUENCE [LARGE SCALE GENOMIC DNA]</scope>
    <source>
        <strain evidence="9">K</strain>
    </source>
</reference>
<feature type="transmembrane region" description="Helical" evidence="7">
    <location>
        <begin position="134"/>
        <end position="157"/>
    </location>
</feature>
<evidence type="ECO:0000256" key="2">
    <source>
        <dbReference type="ARBA" id="ARBA00022679"/>
    </source>
</evidence>
<dbReference type="PROSITE" id="PS50216">
    <property type="entry name" value="DHHC"/>
    <property type="match status" value="1"/>
</dbReference>
<comment type="similarity">
    <text evidence="7">Belongs to the DHHC palmitoyltransferase family.</text>
</comment>
<dbReference type="GeneID" id="94841466"/>
<protein>
    <recommendedName>
        <fullName evidence="7">Palmitoyltransferase</fullName>
        <ecNumber evidence="7">2.3.1.225</ecNumber>
    </recommendedName>
</protein>
<keyword evidence="5 7" id="KW-0472">Membrane</keyword>
<feature type="transmembrane region" description="Helical" evidence="7">
    <location>
        <begin position="39"/>
        <end position="59"/>
    </location>
</feature>
<evidence type="ECO:0000256" key="1">
    <source>
        <dbReference type="ARBA" id="ARBA00004141"/>
    </source>
</evidence>
<comment type="caution">
    <text evidence="9">The sequence shown here is derived from an EMBL/GenBank/DDBJ whole genome shotgun (WGS) entry which is preliminary data.</text>
</comment>
<name>A0A1J4JVT7_9EUKA</name>
<dbReference type="RefSeq" id="XP_068356393.1">
    <property type="nucleotide sequence ID" value="XM_068506762.1"/>
</dbReference>
<evidence type="ECO:0000256" key="5">
    <source>
        <dbReference type="ARBA" id="ARBA00023136"/>
    </source>
</evidence>
<accession>A0A1J4JVT7</accession>
<evidence type="ECO:0000256" key="6">
    <source>
        <dbReference type="ARBA" id="ARBA00023315"/>
    </source>
</evidence>
<comment type="subcellular location">
    <subcellularLocation>
        <location evidence="1">Membrane</location>
        <topology evidence="1">Multi-pass membrane protein</topology>
    </subcellularLocation>
</comment>
<keyword evidence="2 7" id="KW-0808">Transferase</keyword>
<evidence type="ECO:0000256" key="7">
    <source>
        <dbReference type="RuleBase" id="RU079119"/>
    </source>
</evidence>
<keyword evidence="6 7" id="KW-0012">Acyltransferase</keyword>
<proteinExistence type="inferred from homology"/>
<dbReference type="GO" id="GO:0019706">
    <property type="term" value="F:protein-cysteine S-palmitoyltransferase activity"/>
    <property type="evidence" value="ECO:0007669"/>
    <property type="project" value="UniProtKB-EC"/>
</dbReference>
<comment type="catalytic activity">
    <reaction evidence="7">
        <text>L-cysteinyl-[protein] + hexadecanoyl-CoA = S-hexadecanoyl-L-cysteinyl-[protein] + CoA</text>
        <dbReference type="Rhea" id="RHEA:36683"/>
        <dbReference type="Rhea" id="RHEA-COMP:10131"/>
        <dbReference type="Rhea" id="RHEA-COMP:11032"/>
        <dbReference type="ChEBI" id="CHEBI:29950"/>
        <dbReference type="ChEBI" id="CHEBI:57287"/>
        <dbReference type="ChEBI" id="CHEBI:57379"/>
        <dbReference type="ChEBI" id="CHEBI:74151"/>
        <dbReference type="EC" id="2.3.1.225"/>
    </reaction>
</comment>
<dbReference type="EC" id="2.3.1.225" evidence="7"/>
<evidence type="ECO:0000313" key="10">
    <source>
        <dbReference type="Proteomes" id="UP000179807"/>
    </source>
</evidence>
<gene>
    <name evidence="9" type="ORF">TRFO_29392</name>
</gene>
<dbReference type="VEuPathDB" id="TrichDB:TRFO_29392"/>
<dbReference type="AlphaFoldDB" id="A0A1J4JVT7"/>
<dbReference type="Proteomes" id="UP000179807">
    <property type="component" value="Unassembled WGS sequence"/>
</dbReference>
<evidence type="ECO:0000256" key="4">
    <source>
        <dbReference type="ARBA" id="ARBA00022989"/>
    </source>
</evidence>
<feature type="domain" description="Palmitoyltransferase DHHC" evidence="8">
    <location>
        <begin position="85"/>
        <end position="202"/>
    </location>
</feature>
<keyword evidence="3 7" id="KW-0812">Transmembrane</keyword>
<dbReference type="EMBL" id="MLAK01000834">
    <property type="protein sequence ID" value="OHT03257.1"/>
    <property type="molecule type" value="Genomic_DNA"/>
</dbReference>
<dbReference type="OrthoDB" id="331948at2759"/>
<feature type="transmembrane region" description="Helical" evidence="7">
    <location>
        <begin position="6"/>
        <end position="27"/>
    </location>
</feature>
<dbReference type="GO" id="GO:0016020">
    <property type="term" value="C:membrane"/>
    <property type="evidence" value="ECO:0007669"/>
    <property type="project" value="UniProtKB-SubCell"/>
</dbReference>
<organism evidence="9 10">
    <name type="scientific">Tritrichomonas foetus</name>
    <dbReference type="NCBI Taxonomy" id="1144522"/>
    <lineage>
        <taxon>Eukaryota</taxon>
        <taxon>Metamonada</taxon>
        <taxon>Parabasalia</taxon>
        <taxon>Tritrichomonadida</taxon>
        <taxon>Tritrichomonadidae</taxon>
        <taxon>Tritrichomonas</taxon>
    </lineage>
</organism>
<comment type="domain">
    <text evidence="7">The DHHC domain is required for palmitoyltransferase activity.</text>
</comment>
<dbReference type="InterPro" id="IPR039859">
    <property type="entry name" value="PFA4/ZDH16/20/ERF2-like"/>
</dbReference>
<evidence type="ECO:0000256" key="3">
    <source>
        <dbReference type="ARBA" id="ARBA00022692"/>
    </source>
</evidence>
<sequence>MNIVPSVFIILHSVLQIAIWILDGSVLNESENFGWRFLSKFWMFLFFYTFALYSCASFMDPGYLKLTWLKEVQNDRSFKEELDDNGERSYCEICNMPRPLRAHHCSVCKKCVLLMDHHCDFIGNCVGYRNYKSFLLFLLEYPLFCITSLVVTSYGLYISKKEVADVFTIVIAFVIYLGLGVIVVSQLIAQVPFALHNKTWIEISGNKIRDELYKRAKIKRENRYDTLSIIGNLKQRLGPNPFLWLIPTPNNGNPYVFPTNPKFIPVHELTFRTINDYGDDDDDETQPLLPNARFRTMNNQL</sequence>
<dbReference type="InterPro" id="IPR001594">
    <property type="entry name" value="Palmitoyltrfase_DHHC"/>
</dbReference>
<keyword evidence="4 7" id="KW-1133">Transmembrane helix</keyword>